<evidence type="ECO:0000313" key="7">
    <source>
        <dbReference type="Proteomes" id="UP001596504"/>
    </source>
</evidence>
<dbReference type="Gene3D" id="2.120.10.30">
    <property type="entry name" value="TolB, C-terminal domain"/>
    <property type="match status" value="1"/>
</dbReference>
<dbReference type="SMART" id="SM00606">
    <property type="entry name" value="CBD_IV"/>
    <property type="match status" value="1"/>
</dbReference>
<dbReference type="SUPFAM" id="SSF49299">
    <property type="entry name" value="PKD domain"/>
    <property type="match status" value="1"/>
</dbReference>
<dbReference type="Gene3D" id="2.60.40.10">
    <property type="entry name" value="Immunoglobulins"/>
    <property type="match status" value="1"/>
</dbReference>
<proteinExistence type="predicted"/>
<keyword evidence="7" id="KW-1185">Reference proteome</keyword>
<evidence type="ECO:0000259" key="5">
    <source>
        <dbReference type="PROSITE" id="PS51175"/>
    </source>
</evidence>
<protein>
    <submittedName>
        <fullName evidence="6">PQQ-dependent sugar dehydrogenase</fullName>
    </submittedName>
</protein>
<dbReference type="InterPro" id="IPR011042">
    <property type="entry name" value="6-blade_b-propeller_TolB-like"/>
</dbReference>
<sequence length="835" mass="88302">MRSLRLLAAAVAAATATTVLSATAAQTAPPQQETPFDQITLAKGADKVGEPMAMAVLPDRRVLHTSRDGTVHLTRPDATTTHAAEIPVYNHDEDGLQGIAIDPDFERNRWVYLYYAPPLQTPEGDAPEQGAPADFAPFDGHNVLARYKLTDAGTLDMTSFQEILRVPAQRGICCHAGGEIDFDAQGNLYLSTGDDTNPFASDGYTPIDERPERNPAFDAQRSAGNTNDLRGKLLRIHVEPDGSYTIPRGNLFEPGTPKTRPEIYAMGFRNPFRFAVDRETGWVHLGDYGPDAGAADPNRGPGGLVEYNLIKGPGNYGWPYCIGDDQPYVDHDFATGQSGEPFDCAAPRNESPNNTGLVELPPVQSAWLPYDDGSVPELGSGPESPMGGPVYRFDPGLESPAKFPREYDGALFNYEWDRGWIKSFDLGPNGELRGIEPFFESMQLRRPMNVEFGPDGAMYVLDYGSSYFGGADDSALYRIEHSPNGKTPVAQVSADVTASGEAPLTVNFDPAGTADPDGDDQLSYAWDFTNDGTVDSTEQGPVSHTYTERGAHTAKLAVTDSTGKTGYASVQIVVGNTPPEVRVEMPPNGGVFAFGEQVPYRISATDAEDGQTDCSAVEVSYALGHDTHAHPLTSETGCESTIDVPADEGHGLDADIFGVLTASYTDGGAEGLPPVTGSARVVLQPKNKQAEFFTDSQGVEVVSEPGAAGGRKVGAIDPGDWISVDPVNLTGVDGIGYRVSGAGPGGTIEVRAGSPDGPVVQTVQAPSTGGGDQYADVPPSPVTDPGGSGPLFFTFRGEGSGLFELDAVHFTGAGVSQPAPPEAAAAARAEGDVPR</sequence>
<dbReference type="CDD" id="cd00146">
    <property type="entry name" value="PKD"/>
    <property type="match status" value="1"/>
</dbReference>
<name>A0ABW2LFB0_9PSEU</name>
<dbReference type="PANTHER" id="PTHR19328:SF75">
    <property type="entry name" value="ALDOSE SUGAR DEHYDROGENASE YLII"/>
    <property type="match status" value="1"/>
</dbReference>
<organism evidence="6 7">
    <name type="scientific">Saccharopolyspora griseoalba</name>
    <dbReference type="NCBI Taxonomy" id="1431848"/>
    <lineage>
        <taxon>Bacteria</taxon>
        <taxon>Bacillati</taxon>
        <taxon>Actinomycetota</taxon>
        <taxon>Actinomycetes</taxon>
        <taxon>Pseudonocardiales</taxon>
        <taxon>Pseudonocardiaceae</taxon>
        <taxon>Saccharopolyspora</taxon>
    </lineage>
</organism>
<dbReference type="InterPro" id="IPR000601">
    <property type="entry name" value="PKD_dom"/>
</dbReference>
<evidence type="ECO:0000313" key="6">
    <source>
        <dbReference type="EMBL" id="MFC7339840.1"/>
    </source>
</evidence>
<dbReference type="InterPro" id="IPR008979">
    <property type="entry name" value="Galactose-bd-like_sf"/>
</dbReference>
<dbReference type="Proteomes" id="UP001596504">
    <property type="component" value="Unassembled WGS sequence"/>
</dbReference>
<dbReference type="PROSITE" id="PS50093">
    <property type="entry name" value="PKD"/>
    <property type="match status" value="1"/>
</dbReference>
<dbReference type="InterPro" id="IPR005084">
    <property type="entry name" value="CBM6"/>
</dbReference>
<dbReference type="Gene3D" id="2.60.120.260">
    <property type="entry name" value="Galactose-binding domain-like"/>
    <property type="match status" value="1"/>
</dbReference>
<dbReference type="Pfam" id="PF18911">
    <property type="entry name" value="PKD_4"/>
    <property type="match status" value="1"/>
</dbReference>
<feature type="chain" id="PRO_5045418328" evidence="3">
    <location>
        <begin position="25"/>
        <end position="835"/>
    </location>
</feature>
<dbReference type="SMART" id="SM00089">
    <property type="entry name" value="PKD"/>
    <property type="match status" value="1"/>
</dbReference>
<dbReference type="SUPFAM" id="SSF50952">
    <property type="entry name" value="Soluble quinoprotein glucose dehydrogenase"/>
    <property type="match status" value="1"/>
</dbReference>
<evidence type="ECO:0000259" key="4">
    <source>
        <dbReference type="PROSITE" id="PS50093"/>
    </source>
</evidence>
<keyword evidence="1 3" id="KW-0732">Signal</keyword>
<dbReference type="Pfam" id="PF03422">
    <property type="entry name" value="CBM_6"/>
    <property type="match status" value="1"/>
</dbReference>
<comment type="caution">
    <text evidence="6">The sequence shown here is derived from an EMBL/GenBank/DDBJ whole genome shotgun (WGS) entry which is preliminary data.</text>
</comment>
<dbReference type="InterPro" id="IPR012938">
    <property type="entry name" value="Glc/Sorbosone_DH"/>
</dbReference>
<feature type="domain" description="CBM6" evidence="5">
    <location>
        <begin position="686"/>
        <end position="811"/>
    </location>
</feature>
<dbReference type="PANTHER" id="PTHR19328">
    <property type="entry name" value="HEDGEHOG-INTERACTING PROTEIN"/>
    <property type="match status" value="1"/>
</dbReference>
<dbReference type="InterPro" id="IPR011041">
    <property type="entry name" value="Quinoprot_gluc/sorb_DH_b-prop"/>
</dbReference>
<reference evidence="7" key="1">
    <citation type="journal article" date="2019" name="Int. J. Syst. Evol. Microbiol.">
        <title>The Global Catalogue of Microorganisms (GCM) 10K type strain sequencing project: providing services to taxonomists for standard genome sequencing and annotation.</title>
        <authorList>
            <consortium name="The Broad Institute Genomics Platform"/>
            <consortium name="The Broad Institute Genome Sequencing Center for Infectious Disease"/>
            <person name="Wu L."/>
            <person name="Ma J."/>
        </authorList>
    </citation>
    <scope>NUCLEOTIDE SEQUENCE [LARGE SCALE GENOMIC DNA]</scope>
    <source>
        <strain evidence="7">WLHS5</strain>
    </source>
</reference>
<evidence type="ECO:0000256" key="1">
    <source>
        <dbReference type="ARBA" id="ARBA00022729"/>
    </source>
</evidence>
<gene>
    <name evidence="6" type="ORF">ACFQRI_00340</name>
</gene>
<feature type="signal peptide" evidence="3">
    <location>
        <begin position="1"/>
        <end position="24"/>
    </location>
</feature>
<dbReference type="SUPFAM" id="SSF49785">
    <property type="entry name" value="Galactose-binding domain-like"/>
    <property type="match status" value="1"/>
</dbReference>
<accession>A0ABW2LFB0</accession>
<dbReference type="InterPro" id="IPR022409">
    <property type="entry name" value="PKD/Chitinase_dom"/>
</dbReference>
<feature type="domain" description="PKD" evidence="4">
    <location>
        <begin position="489"/>
        <end position="574"/>
    </location>
</feature>
<dbReference type="CDD" id="cd04084">
    <property type="entry name" value="CBM6_xylanase-like"/>
    <property type="match status" value="1"/>
</dbReference>
<feature type="region of interest" description="Disordered" evidence="2">
    <location>
        <begin position="814"/>
        <end position="835"/>
    </location>
</feature>
<evidence type="ECO:0000256" key="2">
    <source>
        <dbReference type="SAM" id="MobiDB-lite"/>
    </source>
</evidence>
<evidence type="ECO:0000256" key="3">
    <source>
        <dbReference type="SAM" id="SignalP"/>
    </source>
</evidence>
<dbReference type="PROSITE" id="PS51175">
    <property type="entry name" value="CBM6"/>
    <property type="match status" value="1"/>
</dbReference>
<dbReference type="InterPro" id="IPR013783">
    <property type="entry name" value="Ig-like_fold"/>
</dbReference>
<dbReference type="EMBL" id="JBHTCJ010000001">
    <property type="protein sequence ID" value="MFC7339840.1"/>
    <property type="molecule type" value="Genomic_DNA"/>
</dbReference>
<dbReference type="InterPro" id="IPR006584">
    <property type="entry name" value="Cellulose-bd_IV"/>
</dbReference>
<dbReference type="RefSeq" id="WP_380662738.1">
    <property type="nucleotide sequence ID" value="NZ_JBHTCJ010000001.1"/>
</dbReference>
<dbReference type="InterPro" id="IPR035986">
    <property type="entry name" value="PKD_dom_sf"/>
</dbReference>
<dbReference type="Pfam" id="PF07995">
    <property type="entry name" value="GSDH"/>
    <property type="match status" value="1"/>
</dbReference>